<dbReference type="EMBL" id="BMXF01000007">
    <property type="protein sequence ID" value="GHB86790.1"/>
    <property type="molecule type" value="Genomic_DNA"/>
</dbReference>
<dbReference type="Pfam" id="PF16586">
    <property type="entry name" value="DUF5060"/>
    <property type="match status" value="1"/>
</dbReference>
<reference evidence="3 4" key="1">
    <citation type="journal article" date="2014" name="Int. J. Syst. Evol. Microbiol.">
        <title>Complete genome sequence of Corynebacterium casei LMG S-19264T (=DSM 44701T), isolated from a smear-ripened cheese.</title>
        <authorList>
            <consortium name="US DOE Joint Genome Institute (JGI-PGF)"/>
            <person name="Walter F."/>
            <person name="Albersmeier A."/>
            <person name="Kalinowski J."/>
            <person name="Ruckert C."/>
        </authorList>
    </citation>
    <scope>NUCLEOTIDE SEQUENCE [LARGE SCALE GENOMIC DNA]</scope>
    <source>
        <strain evidence="3 4">KCTC 12866</strain>
    </source>
</reference>
<sequence>MKIASPLFTFALSLSLLFSCKTLEEDRPAEYPKWQTVTLDFRGTATSETAADNPFLNYRLLVDFKHEDTNYVVRGFYAADGDAANTSADSGNVWRVHFTPDREGAWEYSARMERGDRIAFADSAEAGEAVAIEMATGTFRVVAADSSGSDFMTRGRLVASNGYFRFGKSGKYWLKSGANSPENLLAYADFDDTYRMVGVNKEKDTPAPTAIHVYAPHLGDWKSGDPTWKGGKGKGLIGGINYLASKGMNAMYFLTMNIGGDGKDVWPFRSPVDFTRFDVSKLAQWEVVFQHMQSRGVFMQIVLQETENETLLDSGSLGPMRQLYLREMVARFGHHPALNWNLGEENGPVHFSPVGQNDAQRKAMASFIKKIDPYRHPVTVHTLPTESVRKVILDSLLGFADLDGVALQVAERTEAVQTVLTWKDRSRRAGHPWLVTMDEIGKWDVGARSDAEDPDHETLRGDVLWGTLLSGASGIEWYFGAFTQGNDLTLEDWRSRERLWDLTRYALDFFRNQLPYWEMRPNHGLAVADGAFCLRKPGETYALYFPKAKTRRVDLRESGGEFNVRWYDPLSGGALQSGSVATVQGGSLVDLGLPPGKNNEQDWVVLLEVTN</sequence>
<evidence type="ECO:0000259" key="1">
    <source>
        <dbReference type="Pfam" id="PF12904"/>
    </source>
</evidence>
<dbReference type="PROSITE" id="PS51257">
    <property type="entry name" value="PROKAR_LIPOPROTEIN"/>
    <property type="match status" value="1"/>
</dbReference>
<dbReference type="Pfam" id="PF12904">
    <property type="entry name" value="Collagen_bind_2"/>
    <property type="match status" value="1"/>
</dbReference>
<protein>
    <recommendedName>
        <fullName evidence="5">DUF5060 domain-containing protein</fullName>
    </recommendedName>
</protein>
<dbReference type="Gene3D" id="2.60.40.10">
    <property type="entry name" value="Immunoglobulins"/>
    <property type="match status" value="1"/>
</dbReference>
<feature type="domain" description="Putative collagen-binding" evidence="1">
    <location>
        <begin position="540"/>
        <end position="608"/>
    </location>
</feature>
<dbReference type="AlphaFoldDB" id="A0A8J3GBG0"/>
<proteinExistence type="predicted"/>
<accession>A0A8J3GBG0</accession>
<dbReference type="InterPro" id="IPR013783">
    <property type="entry name" value="Ig-like_fold"/>
</dbReference>
<evidence type="ECO:0008006" key="5">
    <source>
        <dbReference type="Google" id="ProtNLM"/>
    </source>
</evidence>
<dbReference type="Proteomes" id="UP000598271">
    <property type="component" value="Unassembled WGS sequence"/>
</dbReference>
<dbReference type="InterPro" id="IPR024749">
    <property type="entry name" value="Collagen-bd_put"/>
</dbReference>
<keyword evidence="4" id="KW-1185">Reference proteome</keyword>
<feature type="domain" description="DUF5060" evidence="2">
    <location>
        <begin position="31"/>
        <end position="111"/>
    </location>
</feature>
<comment type="caution">
    <text evidence="3">The sequence shown here is derived from an EMBL/GenBank/DDBJ whole genome shotgun (WGS) entry which is preliminary data.</text>
</comment>
<dbReference type="InterPro" id="IPR032260">
    <property type="entry name" value="DUF5060"/>
</dbReference>
<dbReference type="Gene3D" id="3.20.20.80">
    <property type="entry name" value="Glycosidases"/>
    <property type="match status" value="1"/>
</dbReference>
<evidence type="ECO:0000313" key="4">
    <source>
        <dbReference type="Proteomes" id="UP000598271"/>
    </source>
</evidence>
<name>A0A8J3GBG0_9BACT</name>
<gene>
    <name evidence="3" type="ORF">GCM10007390_48130</name>
</gene>
<dbReference type="RefSeq" id="WP_189568379.1">
    <property type="nucleotide sequence ID" value="NZ_BMXF01000007.1"/>
</dbReference>
<evidence type="ECO:0000313" key="3">
    <source>
        <dbReference type="EMBL" id="GHB86790.1"/>
    </source>
</evidence>
<organism evidence="3 4">
    <name type="scientific">Persicitalea jodogahamensis</name>
    <dbReference type="NCBI Taxonomy" id="402147"/>
    <lineage>
        <taxon>Bacteria</taxon>
        <taxon>Pseudomonadati</taxon>
        <taxon>Bacteroidota</taxon>
        <taxon>Cytophagia</taxon>
        <taxon>Cytophagales</taxon>
        <taxon>Spirosomataceae</taxon>
        <taxon>Persicitalea</taxon>
    </lineage>
</organism>
<evidence type="ECO:0000259" key="2">
    <source>
        <dbReference type="Pfam" id="PF16586"/>
    </source>
</evidence>